<dbReference type="PANTHER" id="PTHR33356:SF17">
    <property type="entry name" value="TPX2 CENTRAL DOMAIN-CONTAINING PROTEIN"/>
    <property type="match status" value="1"/>
</dbReference>
<evidence type="ECO:0000313" key="1">
    <source>
        <dbReference type="EMBL" id="KAF2318996.1"/>
    </source>
</evidence>
<reference evidence="1 2" key="1">
    <citation type="journal article" date="2020" name="Mol. Plant">
        <title>The Chromosome-Based Rubber Tree Genome Provides New Insights into Spurge Genome Evolution and Rubber Biosynthesis.</title>
        <authorList>
            <person name="Liu J."/>
            <person name="Shi C."/>
            <person name="Shi C.C."/>
            <person name="Li W."/>
            <person name="Zhang Q.J."/>
            <person name="Zhang Y."/>
            <person name="Li K."/>
            <person name="Lu H.F."/>
            <person name="Shi C."/>
            <person name="Zhu S.T."/>
            <person name="Xiao Z.Y."/>
            <person name="Nan H."/>
            <person name="Yue Y."/>
            <person name="Zhu X.G."/>
            <person name="Wu Y."/>
            <person name="Hong X.N."/>
            <person name="Fan G.Y."/>
            <person name="Tong Y."/>
            <person name="Zhang D."/>
            <person name="Mao C.L."/>
            <person name="Liu Y.L."/>
            <person name="Hao S.J."/>
            <person name="Liu W.Q."/>
            <person name="Lv M.Q."/>
            <person name="Zhang H.B."/>
            <person name="Liu Y."/>
            <person name="Hu-Tang G.R."/>
            <person name="Wang J.P."/>
            <person name="Wang J.H."/>
            <person name="Sun Y.H."/>
            <person name="Ni S.B."/>
            <person name="Chen W.B."/>
            <person name="Zhang X.C."/>
            <person name="Jiao Y.N."/>
            <person name="Eichler E.E."/>
            <person name="Li G.H."/>
            <person name="Liu X."/>
            <person name="Gao L.Z."/>
        </authorList>
    </citation>
    <scope>NUCLEOTIDE SEQUENCE [LARGE SCALE GENOMIC DNA]</scope>
    <source>
        <strain evidence="2">cv. GT1</strain>
        <tissue evidence="1">Leaf</tissue>
    </source>
</reference>
<dbReference type="Proteomes" id="UP000467840">
    <property type="component" value="Chromosome 10"/>
</dbReference>
<comment type="caution">
    <text evidence="1">The sequence shown here is derived from an EMBL/GenBank/DDBJ whole genome shotgun (WGS) entry which is preliminary data.</text>
</comment>
<evidence type="ECO:0000313" key="2">
    <source>
        <dbReference type="Proteomes" id="UP000467840"/>
    </source>
</evidence>
<accession>A0A6A6N338</accession>
<gene>
    <name evidence="1" type="ORF">GH714_012289</name>
</gene>
<dbReference type="AlphaFoldDB" id="A0A6A6N338"/>
<sequence>MRAVFLGGSGVKRECAGTGVFLPRRYGNPPDSKKKSACSTVLLPAKVVHALNLSFEDMNMNGQVQPRIKCSFASDYDVLMARRNALLAQQKRNLRAEGVLNHEVGLPQEWTY</sequence>
<organism evidence="1 2">
    <name type="scientific">Hevea brasiliensis</name>
    <name type="common">Para rubber tree</name>
    <name type="synonym">Siphonia brasiliensis</name>
    <dbReference type="NCBI Taxonomy" id="3981"/>
    <lineage>
        <taxon>Eukaryota</taxon>
        <taxon>Viridiplantae</taxon>
        <taxon>Streptophyta</taxon>
        <taxon>Embryophyta</taxon>
        <taxon>Tracheophyta</taxon>
        <taxon>Spermatophyta</taxon>
        <taxon>Magnoliopsida</taxon>
        <taxon>eudicotyledons</taxon>
        <taxon>Gunneridae</taxon>
        <taxon>Pentapetalae</taxon>
        <taxon>rosids</taxon>
        <taxon>fabids</taxon>
        <taxon>Malpighiales</taxon>
        <taxon>Euphorbiaceae</taxon>
        <taxon>Crotonoideae</taxon>
        <taxon>Micrandreae</taxon>
        <taxon>Hevea</taxon>
    </lineage>
</organism>
<keyword evidence="2" id="KW-1185">Reference proteome</keyword>
<proteinExistence type="predicted"/>
<protein>
    <submittedName>
        <fullName evidence="1">Uncharacterized protein</fullName>
    </submittedName>
</protein>
<dbReference type="EMBL" id="JAAGAX010000003">
    <property type="protein sequence ID" value="KAF2318996.1"/>
    <property type="molecule type" value="Genomic_DNA"/>
</dbReference>
<name>A0A6A6N338_HEVBR</name>
<dbReference type="PANTHER" id="PTHR33356">
    <property type="entry name" value="TIP41-LIKE PROTEIN"/>
    <property type="match status" value="1"/>
</dbReference>